<accession>A0AAU9KSF3</accession>
<dbReference type="Gene3D" id="3.60.21.10">
    <property type="match status" value="1"/>
</dbReference>
<dbReference type="Proteomes" id="UP001162131">
    <property type="component" value="Unassembled WGS sequence"/>
</dbReference>
<dbReference type="PANTHER" id="PTHR10161:SF14">
    <property type="entry name" value="TARTRATE-RESISTANT ACID PHOSPHATASE TYPE 5"/>
    <property type="match status" value="1"/>
</dbReference>
<reference evidence="5" key="1">
    <citation type="submission" date="2021-09" db="EMBL/GenBank/DDBJ databases">
        <authorList>
            <consortium name="AG Swart"/>
            <person name="Singh M."/>
            <person name="Singh A."/>
            <person name="Seah K."/>
            <person name="Emmerich C."/>
        </authorList>
    </citation>
    <scope>NUCLEOTIDE SEQUENCE</scope>
    <source>
        <strain evidence="5">ATCC30299</strain>
    </source>
</reference>
<name>A0AAU9KSF3_9CILI</name>
<dbReference type="InterPro" id="IPR004843">
    <property type="entry name" value="Calcineurin-like_PHP"/>
</dbReference>
<dbReference type="InterPro" id="IPR051558">
    <property type="entry name" value="Metallophosphoesterase_PAP"/>
</dbReference>
<organism evidence="5 6">
    <name type="scientific">Blepharisma stoltei</name>
    <dbReference type="NCBI Taxonomy" id="1481888"/>
    <lineage>
        <taxon>Eukaryota</taxon>
        <taxon>Sar</taxon>
        <taxon>Alveolata</taxon>
        <taxon>Ciliophora</taxon>
        <taxon>Postciliodesmatophora</taxon>
        <taxon>Heterotrichea</taxon>
        <taxon>Heterotrichida</taxon>
        <taxon>Blepharismidae</taxon>
        <taxon>Blepharisma</taxon>
    </lineage>
</organism>
<evidence type="ECO:0000313" key="5">
    <source>
        <dbReference type="EMBL" id="CAG9336210.1"/>
    </source>
</evidence>
<dbReference type="SUPFAM" id="SSF56300">
    <property type="entry name" value="Metallo-dependent phosphatases"/>
    <property type="match status" value="1"/>
</dbReference>
<evidence type="ECO:0000256" key="2">
    <source>
        <dbReference type="ARBA" id="ARBA00022801"/>
    </source>
</evidence>
<feature type="domain" description="Calcineurin-like phosphoesterase" evidence="4">
    <location>
        <begin position="84"/>
        <end position="275"/>
    </location>
</feature>
<evidence type="ECO:0000256" key="3">
    <source>
        <dbReference type="SAM" id="Phobius"/>
    </source>
</evidence>
<keyword evidence="1" id="KW-0732">Signal</keyword>
<evidence type="ECO:0000313" key="6">
    <source>
        <dbReference type="Proteomes" id="UP001162131"/>
    </source>
</evidence>
<proteinExistence type="predicted"/>
<dbReference type="InterPro" id="IPR029052">
    <property type="entry name" value="Metallo-depent_PP-like"/>
</dbReference>
<evidence type="ECO:0000256" key="1">
    <source>
        <dbReference type="ARBA" id="ARBA00022729"/>
    </source>
</evidence>
<dbReference type="PANTHER" id="PTHR10161">
    <property type="entry name" value="TARTRATE-RESISTANT ACID PHOSPHATASE TYPE 5"/>
    <property type="match status" value="1"/>
</dbReference>
<protein>
    <recommendedName>
        <fullName evidence="4">Calcineurin-like phosphoesterase domain-containing protein</fullName>
    </recommendedName>
</protein>
<keyword evidence="6" id="KW-1185">Reference proteome</keyword>
<dbReference type="GO" id="GO:0016787">
    <property type="term" value="F:hydrolase activity"/>
    <property type="evidence" value="ECO:0007669"/>
    <property type="project" value="UniProtKB-KW"/>
</dbReference>
<comment type="caution">
    <text evidence="5">The sequence shown here is derived from an EMBL/GenBank/DDBJ whole genome shotgun (WGS) entry which is preliminary data.</text>
</comment>
<keyword evidence="2" id="KW-0378">Hydrolase</keyword>
<dbReference type="AlphaFoldDB" id="A0AAU9KSF3"/>
<keyword evidence="3" id="KW-0472">Membrane</keyword>
<dbReference type="Pfam" id="PF00149">
    <property type="entry name" value="Metallophos"/>
    <property type="match status" value="1"/>
</dbReference>
<sequence>MKERNIIVIITWILITVFAIVLIAQAASSGGKEKISKYQLVQGNYLRAHVIGDYGEVEKSYRLPNGEWHVEWVAAGMRNLADIRPISMVISVGDNIYNQPEGSFDNRNFKLMHEIFDQGSISMKPWYVVLGNHDCMSDISDELDMTKLYPNWNMPAPYWNTTVSIGNDMKLGLIYLNSCEIACEVPDLYPYLQGECESMKVHATESKVNKQYAWLEQVLIDLNKDTTIAWIAVVMHMPIFSASVEHGDNDQLKKRLYPILFKYNVDLVLTGHDHQMEYLASKKNSEPTPFQPSVNVTGLKCGYMEYIPDQREFDFDKGDYIHNIIMGAGGASIDEICPDRVTDMADLIYGNTKNYGFMELYVDPSIISINFYEYNSTEPIFTSNIHNYNATTSSEEFKIF</sequence>
<dbReference type="EMBL" id="CAJZBQ010000064">
    <property type="protein sequence ID" value="CAG9336210.1"/>
    <property type="molecule type" value="Genomic_DNA"/>
</dbReference>
<keyword evidence="3" id="KW-0812">Transmembrane</keyword>
<gene>
    <name evidence="5" type="ORF">BSTOLATCC_MIC66091</name>
</gene>
<evidence type="ECO:0000259" key="4">
    <source>
        <dbReference type="Pfam" id="PF00149"/>
    </source>
</evidence>
<keyword evidence="3" id="KW-1133">Transmembrane helix</keyword>
<feature type="transmembrane region" description="Helical" evidence="3">
    <location>
        <begin position="6"/>
        <end position="27"/>
    </location>
</feature>